<keyword evidence="7 9" id="KW-1133">Transmembrane helix</keyword>
<feature type="transmembrane region" description="Helical" evidence="9">
    <location>
        <begin position="146"/>
        <end position="164"/>
    </location>
</feature>
<dbReference type="Pfam" id="PF01235">
    <property type="entry name" value="Na_Ala_symp"/>
    <property type="match status" value="1"/>
</dbReference>
<feature type="transmembrane region" description="Helical" evidence="9">
    <location>
        <begin position="302"/>
        <end position="326"/>
    </location>
</feature>
<dbReference type="RefSeq" id="WP_094926082.1">
    <property type="nucleotide sequence ID" value="NZ_NPIA01000008.1"/>
</dbReference>
<feature type="transmembrane region" description="Helical" evidence="9">
    <location>
        <begin position="357"/>
        <end position="380"/>
    </location>
</feature>
<comment type="subcellular location">
    <subcellularLocation>
        <location evidence="1 9">Cell membrane</location>
        <topology evidence="1 9">Multi-pass membrane protein</topology>
    </subcellularLocation>
</comment>
<dbReference type="PRINTS" id="PR00175">
    <property type="entry name" value="NAALASMPORT"/>
</dbReference>
<dbReference type="EMBL" id="NPIA01000008">
    <property type="protein sequence ID" value="OZM56159.1"/>
    <property type="molecule type" value="Genomic_DNA"/>
</dbReference>
<evidence type="ECO:0000256" key="7">
    <source>
        <dbReference type="ARBA" id="ARBA00022989"/>
    </source>
</evidence>
<gene>
    <name evidence="10" type="ORF">CIB95_13730</name>
</gene>
<dbReference type="AlphaFoldDB" id="A0A263BR39"/>
<reference evidence="11" key="1">
    <citation type="submission" date="2017-08" db="EMBL/GenBank/DDBJ databases">
        <authorList>
            <person name="Huang Z."/>
        </authorList>
    </citation>
    <scope>NUCLEOTIDE SEQUENCE [LARGE SCALE GENOMIC DNA]</scope>
    <source>
        <strain evidence="11">SA5d-4</strain>
    </source>
</reference>
<dbReference type="InterPro" id="IPR001463">
    <property type="entry name" value="Na/Ala_symport"/>
</dbReference>
<evidence type="ECO:0000256" key="9">
    <source>
        <dbReference type="RuleBase" id="RU363064"/>
    </source>
</evidence>
<keyword evidence="3 9" id="KW-0813">Transport</keyword>
<feature type="transmembrane region" description="Helical" evidence="9">
    <location>
        <begin position="72"/>
        <end position="96"/>
    </location>
</feature>
<evidence type="ECO:0000256" key="5">
    <source>
        <dbReference type="ARBA" id="ARBA00022692"/>
    </source>
</evidence>
<keyword evidence="11" id="KW-1185">Reference proteome</keyword>
<feature type="transmembrane region" description="Helical" evidence="9">
    <location>
        <begin position="215"/>
        <end position="232"/>
    </location>
</feature>
<proteinExistence type="inferred from homology"/>
<dbReference type="Proteomes" id="UP000217083">
    <property type="component" value="Unassembled WGS sequence"/>
</dbReference>
<comment type="caution">
    <text evidence="10">The sequence shown here is derived from an EMBL/GenBank/DDBJ whole genome shotgun (WGS) entry which is preliminary data.</text>
</comment>
<keyword evidence="5 9" id="KW-0812">Transmembrane</keyword>
<evidence type="ECO:0000256" key="6">
    <source>
        <dbReference type="ARBA" id="ARBA00022847"/>
    </source>
</evidence>
<evidence type="ECO:0000256" key="1">
    <source>
        <dbReference type="ARBA" id="ARBA00004651"/>
    </source>
</evidence>
<evidence type="ECO:0000256" key="8">
    <source>
        <dbReference type="ARBA" id="ARBA00023136"/>
    </source>
</evidence>
<name>A0A263BR39_9BACI</name>
<feature type="transmembrane region" description="Helical" evidence="9">
    <location>
        <begin position="392"/>
        <end position="410"/>
    </location>
</feature>
<protein>
    <submittedName>
        <fullName evidence="10">Sodium:alanine symporter family protein</fullName>
    </submittedName>
</protein>
<evidence type="ECO:0000313" key="11">
    <source>
        <dbReference type="Proteomes" id="UP000217083"/>
    </source>
</evidence>
<dbReference type="PANTHER" id="PTHR30330">
    <property type="entry name" value="AGSS FAMILY TRANSPORTER, SODIUM-ALANINE"/>
    <property type="match status" value="1"/>
</dbReference>
<dbReference type="GO" id="GO:0005886">
    <property type="term" value="C:plasma membrane"/>
    <property type="evidence" value="ECO:0007669"/>
    <property type="project" value="UniProtKB-SubCell"/>
</dbReference>
<feature type="transmembrane region" description="Helical" evidence="9">
    <location>
        <begin position="244"/>
        <end position="265"/>
    </location>
</feature>
<feature type="transmembrane region" description="Helical" evidence="9">
    <location>
        <begin position="184"/>
        <end position="203"/>
    </location>
</feature>
<feature type="transmembrane region" description="Helical" evidence="9">
    <location>
        <begin position="416"/>
        <end position="435"/>
    </location>
</feature>
<dbReference type="PROSITE" id="PS00873">
    <property type="entry name" value="NA_ALANINE_SYMP"/>
    <property type="match status" value="1"/>
</dbReference>
<dbReference type="GO" id="GO:0005283">
    <property type="term" value="F:amino acid:sodium symporter activity"/>
    <property type="evidence" value="ECO:0007669"/>
    <property type="project" value="InterPro"/>
</dbReference>
<feature type="transmembrane region" description="Helical" evidence="9">
    <location>
        <begin position="102"/>
        <end position="125"/>
    </location>
</feature>
<sequence length="455" mass="49840">MKTAITTISEFLWGFPMISLLLLSGILLTIRLGFLPIRHARHIFRATIGEIFTHKKKNQNTKNNEGITPFQAFTSALSATAGATNIVGVPIAIALGGPGALFWMWVVAFFGMSTIYTELVLGIKYREKNKDGKWIGGPRFYITNGLGWKWIGFLYAFGLMLEVIPSVMVQSNSISTTLKSDFSISLSITGIVFVFITALVIWGGIERIGKISAKLLPIFVISYVLLTSYVIVSNGKLIPETFLLIIKSAFTPIAGIGVFAGAGVIQAMRWGLARGLYTSEAGMGTSAIAYASANTDQPPKQAFWGIIAVFIDTIVICSLTGFTVIITGVWKKVKVEEAATMAAQAIATSIGDYWSSIILAVLLIFFVLATIGVIIYYGELQAEQLFGMKAKWFMRFVYLVAIYIGAVGGLKFVWELLDLLLAVIVIPNVIAIVLLSKEVKKITTAYFYDKIERRN</sequence>
<evidence type="ECO:0000256" key="4">
    <source>
        <dbReference type="ARBA" id="ARBA00022475"/>
    </source>
</evidence>
<keyword evidence="4 9" id="KW-1003">Cell membrane</keyword>
<accession>A0A263BR39</accession>
<comment type="similarity">
    <text evidence="2 9">Belongs to the alanine or glycine:cation symporter (AGCS) (TC 2.A.25) family.</text>
</comment>
<reference evidence="10 11" key="2">
    <citation type="submission" date="2017-09" db="EMBL/GenBank/DDBJ databases">
        <title>Bacillus patelloidae sp. nov., isolated from the intestinal tract of a marine limpet.</title>
        <authorList>
            <person name="Liu R."/>
            <person name="Dong C."/>
            <person name="Shao Z."/>
        </authorList>
    </citation>
    <scope>NUCLEOTIDE SEQUENCE [LARGE SCALE GENOMIC DNA]</scope>
    <source>
        <strain evidence="10 11">SA5d-4</strain>
    </source>
</reference>
<evidence type="ECO:0000256" key="2">
    <source>
        <dbReference type="ARBA" id="ARBA00009261"/>
    </source>
</evidence>
<feature type="transmembrane region" description="Helical" evidence="9">
    <location>
        <begin position="12"/>
        <end position="35"/>
    </location>
</feature>
<dbReference type="NCBIfam" id="TIGR00835">
    <property type="entry name" value="agcS"/>
    <property type="match status" value="1"/>
</dbReference>
<dbReference type="PANTHER" id="PTHR30330:SF3">
    <property type="entry name" value="TRANSCRIPTIONAL REGULATOR, LRP FAMILY"/>
    <property type="match status" value="1"/>
</dbReference>
<keyword evidence="6 9" id="KW-0769">Symport</keyword>
<organism evidence="10 11">
    <name type="scientific">Lottiidibacillus patelloidae</name>
    <dbReference type="NCBI Taxonomy" id="2670334"/>
    <lineage>
        <taxon>Bacteria</taxon>
        <taxon>Bacillati</taxon>
        <taxon>Bacillota</taxon>
        <taxon>Bacilli</taxon>
        <taxon>Bacillales</taxon>
        <taxon>Bacillaceae</taxon>
        <taxon>Lottiidibacillus</taxon>
    </lineage>
</organism>
<evidence type="ECO:0000313" key="10">
    <source>
        <dbReference type="EMBL" id="OZM56159.1"/>
    </source>
</evidence>
<dbReference type="Gene3D" id="1.20.1740.10">
    <property type="entry name" value="Amino acid/polyamine transporter I"/>
    <property type="match status" value="1"/>
</dbReference>
<evidence type="ECO:0000256" key="3">
    <source>
        <dbReference type="ARBA" id="ARBA00022448"/>
    </source>
</evidence>
<keyword evidence="8 9" id="KW-0472">Membrane</keyword>